<dbReference type="GO" id="GO:0009249">
    <property type="term" value="P:protein lipoylation"/>
    <property type="evidence" value="ECO:0007669"/>
    <property type="project" value="InterPro"/>
</dbReference>
<dbReference type="InterPro" id="IPR004562">
    <property type="entry name" value="LipoylTrfase_LipoateP_Ligase"/>
</dbReference>
<comment type="similarity">
    <text evidence="3">Belongs to the LplA family.</text>
</comment>
<dbReference type="GO" id="GO:0017118">
    <property type="term" value="F:lipoyltransferase activity"/>
    <property type="evidence" value="ECO:0007669"/>
    <property type="project" value="TreeGrafter"/>
</dbReference>
<dbReference type="InterPro" id="IPR004143">
    <property type="entry name" value="BPL_LPL_catalytic"/>
</dbReference>
<dbReference type="Pfam" id="PF21948">
    <property type="entry name" value="LplA-B_cat"/>
    <property type="match status" value="1"/>
</dbReference>
<reference evidence="6 7" key="1">
    <citation type="submission" date="2016-10" db="EMBL/GenBank/DDBJ databases">
        <authorList>
            <person name="de Groot N.N."/>
        </authorList>
    </citation>
    <scope>NUCLEOTIDE SEQUENCE [LARGE SCALE GENOMIC DNA]</scope>
    <source>
        <strain evidence="6 7">CBS 141442</strain>
    </source>
</reference>
<proteinExistence type="inferred from homology"/>
<dbReference type="Gene3D" id="3.30.930.10">
    <property type="entry name" value="Bira Bifunctional Protein, Domain 2"/>
    <property type="match status" value="1"/>
</dbReference>
<dbReference type="Proteomes" id="UP000182334">
    <property type="component" value="Chromosome VI"/>
</dbReference>
<evidence type="ECO:0000256" key="2">
    <source>
        <dbReference type="ARBA" id="ARBA00005085"/>
    </source>
</evidence>
<dbReference type="GO" id="GO:0005739">
    <property type="term" value="C:mitochondrion"/>
    <property type="evidence" value="ECO:0007669"/>
    <property type="project" value="TreeGrafter"/>
</dbReference>
<accession>A0A1L0C227</accession>
<evidence type="ECO:0000256" key="4">
    <source>
        <dbReference type="ARBA" id="ARBA00015925"/>
    </source>
</evidence>
<dbReference type="InterPro" id="IPR045864">
    <property type="entry name" value="aa-tRNA-synth_II/BPL/LPL"/>
</dbReference>
<organism evidence="6 7">
    <name type="scientific">Sungouiella intermedia</name>
    <dbReference type="NCBI Taxonomy" id="45354"/>
    <lineage>
        <taxon>Eukaryota</taxon>
        <taxon>Fungi</taxon>
        <taxon>Dikarya</taxon>
        <taxon>Ascomycota</taxon>
        <taxon>Saccharomycotina</taxon>
        <taxon>Pichiomycetes</taxon>
        <taxon>Metschnikowiaceae</taxon>
        <taxon>Sungouiella</taxon>
    </lineage>
</organism>
<evidence type="ECO:0000313" key="7">
    <source>
        <dbReference type="Proteomes" id="UP000182334"/>
    </source>
</evidence>
<keyword evidence="7" id="KW-1185">Reference proteome</keyword>
<feature type="domain" description="BPL/LPL catalytic" evidence="5">
    <location>
        <begin position="128"/>
        <end position="315"/>
    </location>
</feature>
<dbReference type="CDD" id="cd16443">
    <property type="entry name" value="LplA"/>
    <property type="match status" value="1"/>
</dbReference>
<comment type="pathway">
    <text evidence="2">Protein modification; protein lipoylation via exogenous pathway; protein N(6)-(lipoyl)lysine from lipoate: step 2/2.</text>
</comment>
<evidence type="ECO:0000313" key="6">
    <source>
        <dbReference type="EMBL" id="SGZ57555.1"/>
    </source>
</evidence>
<dbReference type="EMBL" id="LT635761">
    <property type="protein sequence ID" value="SGZ57555.1"/>
    <property type="molecule type" value="Genomic_DNA"/>
</dbReference>
<dbReference type="PANTHER" id="PTHR12561">
    <property type="entry name" value="LIPOATE-PROTEIN LIGASE"/>
    <property type="match status" value="1"/>
</dbReference>
<dbReference type="SUPFAM" id="SSF55681">
    <property type="entry name" value="Class II aaRS and biotin synthetases"/>
    <property type="match status" value="1"/>
</dbReference>
<evidence type="ECO:0000259" key="5">
    <source>
        <dbReference type="PROSITE" id="PS51733"/>
    </source>
</evidence>
<dbReference type="UniPathway" id="UPA00537">
    <property type="reaction ID" value="UER00595"/>
</dbReference>
<gene>
    <name evidence="6" type="ORF">SAMEA4029010_CIC11G00000003083</name>
</gene>
<protein>
    <recommendedName>
        <fullName evidence="4">Putative lipoate-protein ligase A</fullName>
    </recommendedName>
</protein>
<evidence type="ECO:0000256" key="3">
    <source>
        <dbReference type="ARBA" id="ARBA00008242"/>
    </source>
</evidence>
<dbReference type="OrthoDB" id="201621at2759"/>
<sequence length="462" mass="51730">MLTRTLRRVIFTKRRFHQVPFHEDLTEVDDDLFNLEGFKHYKEAPDVQALRERLGLLGNEDITPYSKEPQDGKLSESGQITQSAAMPSSFVDACKLAQPVVFVSSLSNPYSNLAIEDYIYNQMPLPAEGNANRLMFYVNSPCVVIGKNQNPWNEVNLPLLNNLRIPLVRRQSGGGTVVHDSGNVNYSFMTTKEKFDRHTFANLVASAVNAIPGIEKRIKVTERGDIVTETDDLKVSGSAYKLSKGKSYHHGTMLLNLNLDVLRQLLHRDIAKVGKVESHAAIASVRSPVTNLNISNEAFVEAVSKEFKESYGLVQEQEEQNIEEGEFNQTDMLGLDAFVQAYSGRDCVVFNIDETTELTEEVDKVKAHLMNWEWKFGATTKFTHTFTSTEKGFQVILSIGKKGLVESFELVGADEPIKEHFQFLQMVLDRGDSIRYSGSEVAGFITDDAISDWLGESIDGST</sequence>
<evidence type="ECO:0000256" key="1">
    <source>
        <dbReference type="ARBA" id="ARBA00003253"/>
    </source>
</evidence>
<dbReference type="PROSITE" id="PS51733">
    <property type="entry name" value="BPL_LPL_CATALYTIC"/>
    <property type="match status" value="1"/>
</dbReference>
<name>A0A1L0C227_9ASCO</name>
<dbReference type="PANTHER" id="PTHR12561:SF3">
    <property type="entry name" value="LIPOYLTRANSFERASE 1, MITOCHONDRIAL"/>
    <property type="match status" value="1"/>
</dbReference>
<dbReference type="STRING" id="45354.A0A1L0C227"/>
<comment type="function">
    <text evidence="1">Catalyzes both the ATP-dependent activation of exogenously supplied lipoate to lipoyl-AMP and the transfer of the activated lipoyl onto the lipoyl domains of lipoate-dependent enzymes.</text>
</comment>
<dbReference type="AlphaFoldDB" id="A0A1L0C227"/>